<dbReference type="EMBL" id="LAZR01047217">
    <property type="protein sequence ID" value="KKK94732.1"/>
    <property type="molecule type" value="Genomic_DNA"/>
</dbReference>
<accession>A0A0F8ZLN6</accession>
<reference evidence="3" key="1">
    <citation type="journal article" date="2015" name="Nature">
        <title>Complex archaea that bridge the gap between prokaryotes and eukaryotes.</title>
        <authorList>
            <person name="Spang A."/>
            <person name="Saw J.H."/>
            <person name="Jorgensen S.L."/>
            <person name="Zaremba-Niedzwiedzka K."/>
            <person name="Martijn J."/>
            <person name="Lind A.E."/>
            <person name="van Eijk R."/>
            <person name="Schleper C."/>
            <person name="Guy L."/>
            <person name="Ettema T.J."/>
        </authorList>
    </citation>
    <scope>NUCLEOTIDE SEQUENCE</scope>
</reference>
<evidence type="ECO:0000256" key="1">
    <source>
        <dbReference type="SAM" id="Phobius"/>
    </source>
</evidence>
<feature type="transmembrane region" description="Helical" evidence="1">
    <location>
        <begin position="60"/>
        <end position="81"/>
    </location>
</feature>
<evidence type="ECO:0000313" key="3">
    <source>
        <dbReference type="EMBL" id="KKK94732.1"/>
    </source>
</evidence>
<name>A0A0F8ZLN6_9ZZZZ</name>
<dbReference type="AlphaFoldDB" id="A0A0F8ZLN6"/>
<comment type="caution">
    <text evidence="3">The sequence shown here is derived from an EMBL/GenBank/DDBJ whole genome shotgun (WGS) entry which is preliminary data.</text>
</comment>
<gene>
    <name evidence="3" type="ORF">LCGC14_2679900</name>
    <name evidence="2" type="ORF">LCGC14_3013260</name>
</gene>
<feature type="transmembrane region" description="Helical" evidence="1">
    <location>
        <begin position="7"/>
        <end position="26"/>
    </location>
</feature>
<keyword evidence="1" id="KW-0812">Transmembrane</keyword>
<keyword evidence="1" id="KW-1133">Transmembrane helix</keyword>
<protein>
    <submittedName>
        <fullName evidence="3">Uncharacterized protein</fullName>
    </submittedName>
</protein>
<keyword evidence="1" id="KW-0472">Membrane</keyword>
<proteinExistence type="predicted"/>
<organism evidence="3">
    <name type="scientific">marine sediment metagenome</name>
    <dbReference type="NCBI Taxonomy" id="412755"/>
    <lineage>
        <taxon>unclassified sequences</taxon>
        <taxon>metagenomes</taxon>
        <taxon>ecological metagenomes</taxon>
    </lineage>
</organism>
<evidence type="ECO:0000313" key="2">
    <source>
        <dbReference type="EMBL" id="KKK61544.1"/>
    </source>
</evidence>
<sequence length="84" mass="9099">MKGRGWLLAFFIALIAVGAFMLGFSLEDAFGNLDECRAWTTGQAGDVSTPCSADIHYNTLVTLSVLILGAGLAALAFWALFRRW</sequence>
<dbReference type="EMBL" id="LAZR01062424">
    <property type="protein sequence ID" value="KKK61544.1"/>
    <property type="molecule type" value="Genomic_DNA"/>
</dbReference>